<dbReference type="PROSITE" id="PS50893">
    <property type="entry name" value="ABC_TRANSPORTER_2"/>
    <property type="match status" value="1"/>
</dbReference>
<evidence type="ECO:0000313" key="4">
    <source>
        <dbReference type="EMBL" id="MBK1698521.1"/>
    </source>
</evidence>
<reference evidence="4" key="1">
    <citation type="submission" date="2017-08" db="EMBL/GenBank/DDBJ databases">
        <authorList>
            <person name="Imhoff J.F."/>
            <person name="Rahn T."/>
            <person name="Kuenzel S."/>
            <person name="Neulinger S.C."/>
        </authorList>
    </citation>
    <scope>NUCLEOTIDE SEQUENCE</scope>
    <source>
        <strain evidence="4">DSM 9154</strain>
    </source>
</reference>
<dbReference type="GO" id="GO:0022857">
    <property type="term" value="F:transmembrane transporter activity"/>
    <property type="evidence" value="ECO:0007669"/>
    <property type="project" value="TreeGrafter"/>
</dbReference>
<evidence type="ECO:0000256" key="2">
    <source>
        <dbReference type="ARBA" id="ARBA00022840"/>
    </source>
</evidence>
<reference evidence="4" key="2">
    <citation type="journal article" date="2020" name="Microorganisms">
        <title>Osmotic Adaptation and Compatible Solute Biosynthesis of Phototrophic Bacteria as Revealed from Genome Analyses.</title>
        <authorList>
            <person name="Imhoff J.F."/>
            <person name="Rahn T."/>
            <person name="Kunzel S."/>
            <person name="Keller A."/>
            <person name="Neulinger S.C."/>
        </authorList>
    </citation>
    <scope>NUCLEOTIDE SEQUENCE</scope>
    <source>
        <strain evidence="4">DSM 9154</strain>
    </source>
</reference>
<evidence type="ECO:0000256" key="1">
    <source>
        <dbReference type="ARBA" id="ARBA00022741"/>
    </source>
</evidence>
<evidence type="ECO:0000259" key="3">
    <source>
        <dbReference type="PROSITE" id="PS50893"/>
    </source>
</evidence>
<feature type="domain" description="ABC transporter" evidence="3">
    <location>
        <begin position="32"/>
        <end position="278"/>
    </location>
</feature>
<dbReference type="SMART" id="SM00382">
    <property type="entry name" value="AAA"/>
    <property type="match status" value="1"/>
</dbReference>
<dbReference type="InterPro" id="IPR015854">
    <property type="entry name" value="ABC_transpr_LolD-like"/>
</dbReference>
<dbReference type="InterPro" id="IPR003439">
    <property type="entry name" value="ABC_transporter-like_ATP-bd"/>
</dbReference>
<dbReference type="SUPFAM" id="SSF52540">
    <property type="entry name" value="P-loop containing nucleoside triphosphate hydrolases"/>
    <property type="match status" value="1"/>
</dbReference>
<dbReference type="GO" id="GO:0005524">
    <property type="term" value="F:ATP binding"/>
    <property type="evidence" value="ECO:0007669"/>
    <property type="project" value="UniProtKB-KW"/>
</dbReference>
<keyword evidence="5" id="KW-1185">Reference proteome</keyword>
<dbReference type="AlphaFoldDB" id="A0A934QKH2"/>
<dbReference type="Proteomes" id="UP000778970">
    <property type="component" value="Unassembled WGS sequence"/>
</dbReference>
<dbReference type="PROSITE" id="PS00211">
    <property type="entry name" value="ABC_TRANSPORTER_1"/>
    <property type="match status" value="1"/>
</dbReference>
<dbReference type="GO" id="GO:0016887">
    <property type="term" value="F:ATP hydrolysis activity"/>
    <property type="evidence" value="ECO:0007669"/>
    <property type="project" value="InterPro"/>
</dbReference>
<dbReference type="InterPro" id="IPR017871">
    <property type="entry name" value="ABC_transporter-like_CS"/>
</dbReference>
<dbReference type="Pfam" id="PF00005">
    <property type="entry name" value="ABC_tran"/>
    <property type="match status" value="1"/>
</dbReference>
<sequence>MSVQPAETVAVPGAHAPGAAASVPHAERAAHLNVRGLRKRYGTDEADVLQNAGFLLHEGESLAVIGANGSGKSTMLRCCLRLIEPDAGDIHLLGQDVMAARGPNLRRLRAQVGFVFQRHNLVPRLSVLSNVLHGAQARLSSPRNWFQATAPARLRVEALACLDRVGLADLAGRRADRLSGGQSQRVAIARTLMQRPRLVFADEPAASLDPTAGEEVMELFAQLMRDEGIGVLFTCHDLTHAQRYGDRVLALKRGQVMFDRRVGEVDFDQLRDLYAPSPSADPAQPQEPRHV</sequence>
<comment type="caution">
    <text evidence="4">The sequence shown here is derived from an EMBL/GenBank/DDBJ whole genome shotgun (WGS) entry which is preliminary data.</text>
</comment>
<keyword evidence="2" id="KW-0067">ATP-binding</keyword>
<keyword evidence="1" id="KW-0547">Nucleotide-binding</keyword>
<dbReference type="PANTHER" id="PTHR24220">
    <property type="entry name" value="IMPORT ATP-BINDING PROTEIN"/>
    <property type="match status" value="1"/>
</dbReference>
<organism evidence="4 5">
    <name type="scientific">Rhodovibrio salinarum</name>
    <dbReference type="NCBI Taxonomy" id="1087"/>
    <lineage>
        <taxon>Bacteria</taxon>
        <taxon>Pseudomonadati</taxon>
        <taxon>Pseudomonadota</taxon>
        <taxon>Alphaproteobacteria</taxon>
        <taxon>Rhodospirillales</taxon>
        <taxon>Rhodovibrionaceae</taxon>
        <taxon>Rhodovibrio</taxon>
    </lineage>
</organism>
<dbReference type="InterPro" id="IPR027417">
    <property type="entry name" value="P-loop_NTPase"/>
</dbReference>
<dbReference type="EMBL" id="NRRE01000028">
    <property type="protein sequence ID" value="MBK1698521.1"/>
    <property type="molecule type" value="Genomic_DNA"/>
</dbReference>
<dbReference type="InterPro" id="IPR003593">
    <property type="entry name" value="AAA+_ATPase"/>
</dbReference>
<accession>A0A934QKH2</accession>
<evidence type="ECO:0000313" key="5">
    <source>
        <dbReference type="Proteomes" id="UP000778970"/>
    </source>
</evidence>
<proteinExistence type="predicted"/>
<gene>
    <name evidence="4" type="ORF">CKO21_14830</name>
</gene>
<dbReference type="GO" id="GO:0005886">
    <property type="term" value="C:plasma membrane"/>
    <property type="evidence" value="ECO:0007669"/>
    <property type="project" value="TreeGrafter"/>
</dbReference>
<protein>
    <recommendedName>
        <fullName evidence="3">ABC transporter domain-containing protein</fullName>
    </recommendedName>
</protein>
<dbReference type="Gene3D" id="3.40.50.300">
    <property type="entry name" value="P-loop containing nucleotide triphosphate hydrolases"/>
    <property type="match status" value="1"/>
</dbReference>
<name>A0A934QKH2_9PROT</name>
<dbReference type="RefSeq" id="WP_051432228.1">
    <property type="nucleotide sequence ID" value="NZ_NRRE01000028.1"/>
</dbReference>